<evidence type="ECO:0000256" key="1">
    <source>
        <dbReference type="ARBA" id="ARBA00022448"/>
    </source>
</evidence>
<evidence type="ECO:0000256" key="5">
    <source>
        <dbReference type="ARBA" id="ARBA00023004"/>
    </source>
</evidence>
<evidence type="ECO:0000313" key="8">
    <source>
        <dbReference type="EMBL" id="PNG28071.1"/>
    </source>
</evidence>
<protein>
    <submittedName>
        <fullName evidence="8">Cytochrome c family protein</fullName>
    </submittedName>
</protein>
<keyword evidence="2 6" id="KW-0349">Heme</keyword>
<keyword evidence="1" id="KW-0813">Transport</keyword>
<dbReference type="RefSeq" id="WP_102842369.1">
    <property type="nucleotide sequence ID" value="NZ_PDZR01000001.1"/>
</dbReference>
<dbReference type="PRINTS" id="PR00604">
    <property type="entry name" value="CYTCHRMECIAB"/>
</dbReference>
<evidence type="ECO:0000256" key="3">
    <source>
        <dbReference type="ARBA" id="ARBA00022723"/>
    </source>
</evidence>
<name>A0A2J7TMS9_METSI</name>
<organism evidence="8 9">
    <name type="scientific">Methylocella silvestris</name>
    <dbReference type="NCBI Taxonomy" id="199596"/>
    <lineage>
        <taxon>Bacteria</taxon>
        <taxon>Pseudomonadati</taxon>
        <taxon>Pseudomonadota</taxon>
        <taxon>Alphaproteobacteria</taxon>
        <taxon>Hyphomicrobiales</taxon>
        <taxon>Beijerinckiaceae</taxon>
        <taxon>Methylocella</taxon>
    </lineage>
</organism>
<accession>A0A2J7TMS9</accession>
<dbReference type="OrthoDB" id="9805828at2"/>
<dbReference type="Pfam" id="PF00034">
    <property type="entry name" value="Cytochrom_C"/>
    <property type="match status" value="1"/>
</dbReference>
<evidence type="ECO:0000259" key="7">
    <source>
        <dbReference type="PROSITE" id="PS51007"/>
    </source>
</evidence>
<dbReference type="GO" id="GO:0020037">
    <property type="term" value="F:heme binding"/>
    <property type="evidence" value="ECO:0007669"/>
    <property type="project" value="InterPro"/>
</dbReference>
<dbReference type="SUPFAM" id="SSF46626">
    <property type="entry name" value="Cytochrome c"/>
    <property type="match status" value="1"/>
</dbReference>
<evidence type="ECO:0000256" key="6">
    <source>
        <dbReference type="PROSITE-ProRule" id="PRU00433"/>
    </source>
</evidence>
<dbReference type="EMBL" id="PDZR01000001">
    <property type="protein sequence ID" value="PNG28071.1"/>
    <property type="molecule type" value="Genomic_DNA"/>
</dbReference>
<reference evidence="8 9" key="1">
    <citation type="submission" date="2017-10" db="EMBL/GenBank/DDBJ databases">
        <title>Genome announcement of Methylocella silvestris TVC from permafrost.</title>
        <authorList>
            <person name="Wang J."/>
            <person name="Geng K."/>
            <person name="Ul-Haque F."/>
            <person name="Crombie A.T."/>
            <person name="Street L.E."/>
            <person name="Wookey P.A."/>
            <person name="Murrell J.C."/>
            <person name="Pratscher J."/>
        </authorList>
    </citation>
    <scope>NUCLEOTIDE SEQUENCE [LARGE SCALE GENOMIC DNA]</scope>
    <source>
        <strain evidence="8 9">TVC</strain>
    </source>
</reference>
<feature type="domain" description="Cytochrome c" evidence="7">
    <location>
        <begin position="71"/>
        <end position="171"/>
    </location>
</feature>
<dbReference type="InterPro" id="IPR009056">
    <property type="entry name" value="Cyt_c-like_dom"/>
</dbReference>
<dbReference type="GO" id="GO:0046872">
    <property type="term" value="F:metal ion binding"/>
    <property type="evidence" value="ECO:0007669"/>
    <property type="project" value="UniProtKB-KW"/>
</dbReference>
<dbReference type="InterPro" id="IPR036909">
    <property type="entry name" value="Cyt_c-like_dom_sf"/>
</dbReference>
<evidence type="ECO:0000256" key="4">
    <source>
        <dbReference type="ARBA" id="ARBA00022982"/>
    </source>
</evidence>
<dbReference type="Gene3D" id="1.10.760.10">
    <property type="entry name" value="Cytochrome c-like domain"/>
    <property type="match status" value="1"/>
</dbReference>
<dbReference type="PANTHER" id="PTHR11961">
    <property type="entry name" value="CYTOCHROME C"/>
    <property type="match status" value="1"/>
</dbReference>
<dbReference type="AlphaFoldDB" id="A0A2J7TMS9"/>
<keyword evidence="4" id="KW-0249">Electron transport</keyword>
<dbReference type="Proteomes" id="UP000236286">
    <property type="component" value="Unassembled WGS sequence"/>
</dbReference>
<keyword evidence="5 6" id="KW-0408">Iron</keyword>
<dbReference type="PROSITE" id="PS51007">
    <property type="entry name" value="CYTC"/>
    <property type="match status" value="1"/>
</dbReference>
<dbReference type="InterPro" id="IPR002327">
    <property type="entry name" value="Cyt_c_1A/1B"/>
</dbReference>
<evidence type="ECO:0000313" key="9">
    <source>
        <dbReference type="Proteomes" id="UP000236286"/>
    </source>
</evidence>
<proteinExistence type="predicted"/>
<keyword evidence="3 6" id="KW-0479">Metal-binding</keyword>
<comment type="caution">
    <text evidence="8">The sequence shown here is derived from an EMBL/GenBank/DDBJ whole genome shotgun (WGS) entry which is preliminary data.</text>
</comment>
<gene>
    <name evidence="8" type="ORF">CR492_03280</name>
</gene>
<dbReference type="GO" id="GO:0009055">
    <property type="term" value="F:electron transfer activity"/>
    <property type="evidence" value="ECO:0007669"/>
    <property type="project" value="InterPro"/>
</dbReference>
<sequence length="182" mass="18821">MFSFETNKIAGAVLGSLLLAMGLGVIGQMIFSHPPLKTPGFNLPALVETADSGGAPAAEAVAPLPERLAKADVKRGESLTKACQACHSFEKGGPVKVGPPLFGVVGRPKDSIAGFGYSDAMKAKGGAWTFDDLDHFIASPKGFISGTKMGFAGEPDPQKRADIIAYLRTLSDSPVPLPAPGK</sequence>
<evidence type="ECO:0000256" key="2">
    <source>
        <dbReference type="ARBA" id="ARBA00022617"/>
    </source>
</evidence>